<dbReference type="EMBL" id="UINC01040339">
    <property type="protein sequence ID" value="SVB40070.1"/>
    <property type="molecule type" value="Genomic_DNA"/>
</dbReference>
<organism evidence="1">
    <name type="scientific">marine metagenome</name>
    <dbReference type="NCBI Taxonomy" id="408172"/>
    <lineage>
        <taxon>unclassified sequences</taxon>
        <taxon>metagenomes</taxon>
        <taxon>ecological metagenomes</taxon>
    </lineage>
</organism>
<proteinExistence type="predicted"/>
<evidence type="ECO:0000313" key="1">
    <source>
        <dbReference type="EMBL" id="SVB40070.1"/>
    </source>
</evidence>
<sequence>MRKSEESGTGTYKQFASDVIQAEATAVINMVQIIHDASAW</sequence>
<dbReference type="AlphaFoldDB" id="A0A382DNM2"/>
<protein>
    <submittedName>
        <fullName evidence="1">Uncharacterized protein</fullName>
    </submittedName>
</protein>
<name>A0A382DNM2_9ZZZZ</name>
<gene>
    <name evidence="1" type="ORF">METZ01_LOCUS192924</name>
</gene>
<reference evidence="1" key="1">
    <citation type="submission" date="2018-05" db="EMBL/GenBank/DDBJ databases">
        <authorList>
            <person name="Lanie J.A."/>
            <person name="Ng W.-L."/>
            <person name="Kazmierczak K.M."/>
            <person name="Andrzejewski T.M."/>
            <person name="Davidsen T.M."/>
            <person name="Wayne K.J."/>
            <person name="Tettelin H."/>
            <person name="Glass J.I."/>
            <person name="Rusch D."/>
            <person name="Podicherti R."/>
            <person name="Tsui H.-C.T."/>
            <person name="Winkler M.E."/>
        </authorList>
    </citation>
    <scope>NUCLEOTIDE SEQUENCE</scope>
</reference>
<accession>A0A382DNM2</accession>